<gene>
    <name evidence="3" type="ORF">DU504_12210</name>
</gene>
<feature type="region of interest" description="Disordered" evidence="1">
    <location>
        <begin position="53"/>
        <end position="76"/>
    </location>
</feature>
<dbReference type="SUPFAM" id="SSF53649">
    <property type="entry name" value="Alkaline phosphatase-like"/>
    <property type="match status" value="1"/>
</dbReference>
<dbReference type="InterPro" id="IPR000917">
    <property type="entry name" value="Sulfatase_N"/>
</dbReference>
<dbReference type="Proteomes" id="UP000252189">
    <property type="component" value="Unassembled WGS sequence"/>
</dbReference>
<organism evidence="3 4">
    <name type="scientific">Haloplanus salinus</name>
    <dbReference type="NCBI Taxonomy" id="1126245"/>
    <lineage>
        <taxon>Archaea</taxon>
        <taxon>Methanobacteriati</taxon>
        <taxon>Methanobacteriota</taxon>
        <taxon>Stenosarchaea group</taxon>
        <taxon>Halobacteria</taxon>
        <taxon>Halobacteriales</taxon>
        <taxon>Haloferacaceae</taxon>
        <taxon>Haloplanus</taxon>
    </lineage>
</organism>
<dbReference type="Gene3D" id="3.40.720.10">
    <property type="entry name" value="Alkaline Phosphatase, subunit A"/>
    <property type="match status" value="1"/>
</dbReference>
<evidence type="ECO:0000313" key="3">
    <source>
        <dbReference type="EMBL" id="RCU47995.1"/>
    </source>
</evidence>
<accession>A0A368NEA6</accession>
<dbReference type="OrthoDB" id="3164at2157"/>
<dbReference type="Pfam" id="PF00884">
    <property type="entry name" value="Sulfatase"/>
    <property type="match status" value="1"/>
</dbReference>
<dbReference type="CDD" id="cd16148">
    <property type="entry name" value="sulfatase_like"/>
    <property type="match status" value="1"/>
</dbReference>
<dbReference type="InterPro" id="IPR017850">
    <property type="entry name" value="Alkaline_phosphatase_core_sf"/>
</dbReference>
<reference evidence="3 4" key="1">
    <citation type="submission" date="2018-07" db="EMBL/GenBank/DDBJ databases">
        <title>Genome sequences of Haloplanus salinus JCM 18368T.</title>
        <authorList>
            <person name="Kim Y.B."/>
            <person name="Roh S.W."/>
        </authorList>
    </citation>
    <scope>NUCLEOTIDE SEQUENCE [LARGE SCALE GENOMIC DNA]</scope>
    <source>
        <strain evidence="3 4">JCM 18368</strain>
    </source>
</reference>
<dbReference type="EMBL" id="QPHM01000001">
    <property type="protein sequence ID" value="RCU47995.1"/>
    <property type="molecule type" value="Genomic_DNA"/>
</dbReference>
<feature type="domain" description="Sulfatase N-terminal" evidence="2">
    <location>
        <begin position="4"/>
        <end position="360"/>
    </location>
</feature>
<name>A0A368NEA6_9EURY</name>
<dbReference type="RefSeq" id="WP_114449562.1">
    <property type="nucleotide sequence ID" value="NZ_QPHM01000001.1"/>
</dbReference>
<dbReference type="AlphaFoldDB" id="A0A368NEA6"/>
<comment type="caution">
    <text evidence="3">The sequence shown here is derived from an EMBL/GenBank/DDBJ whole genome shotgun (WGS) entry which is preliminary data.</text>
</comment>
<evidence type="ECO:0000259" key="2">
    <source>
        <dbReference type="Pfam" id="PF00884"/>
    </source>
</evidence>
<keyword evidence="4" id="KW-1185">Reference proteome</keyword>
<evidence type="ECO:0000313" key="4">
    <source>
        <dbReference type="Proteomes" id="UP000252189"/>
    </source>
</evidence>
<sequence length="497" mass="56271">MVDNVAVVVVDALRSDRVGVYNQDYADLTPTINQLGEVGTVFTRAFSTANTTDPAMTSLHTGRHPKGHGILNHGDRVTDTEKGRVRQVTMLPEILTREGFTTIKAGRALGRWHKRGFDTYPEVGGFDDTDKHPIVDFWDTHLETRLGRLLYGASDTLGHVIATTYRRLRESDDTSPIDACLDAIDDVGNRPFYGLVHLMDTHASYQPREELIRENLDRYDASENTPLTEMAEKYGIDTVTGERCEYWSRRYSNWKDERHGIGTAHIAARYDGSVREADEKIGRLLAGLEERGQRDETMVIVLADHGESLTDHGILHDHHGLYDCTTRIPLVIDVPGEPSTRRDDLVQITDIMPTILDYFGAEAGQETDGRSLCPLLSGDDHGEWSPRESVLAEEAHTQRRRTIRTDKKKYIRLLDDDPICRYCGLEHAPPEELYDLRSDPSEQENVIEDNPDSVDELRERLCERCAELLEAPEPSDRAVSYGDEEEIIEHFEALGYR</sequence>
<protein>
    <submittedName>
        <fullName evidence="3">Sulfatase</fullName>
    </submittedName>
</protein>
<dbReference type="PANTHER" id="PTHR43751:SF3">
    <property type="entry name" value="SULFATASE N-TERMINAL DOMAIN-CONTAINING PROTEIN"/>
    <property type="match status" value="1"/>
</dbReference>
<proteinExistence type="predicted"/>
<dbReference type="PANTHER" id="PTHR43751">
    <property type="entry name" value="SULFATASE"/>
    <property type="match status" value="1"/>
</dbReference>
<dbReference type="InterPro" id="IPR052701">
    <property type="entry name" value="GAG_Ulvan_Degrading_Sulfatases"/>
</dbReference>
<evidence type="ECO:0000256" key="1">
    <source>
        <dbReference type="SAM" id="MobiDB-lite"/>
    </source>
</evidence>